<protein>
    <submittedName>
        <fullName evidence="1">Uncharacterized protein</fullName>
    </submittedName>
</protein>
<comment type="caution">
    <text evidence="1">The sequence shown here is derived from an EMBL/GenBank/DDBJ whole genome shotgun (WGS) entry which is preliminary data.</text>
</comment>
<dbReference type="RefSeq" id="WP_024724961.1">
    <property type="nucleotide sequence ID" value="NZ_KN174163.1"/>
</dbReference>
<dbReference type="HOGENOM" id="CLU_1683518_0_0_9"/>
<gene>
    <name evidence="1" type="ORF">HMPREF9460_01769</name>
</gene>
<keyword evidence="2" id="KW-1185">Reference proteome</keyword>
<evidence type="ECO:0000313" key="1">
    <source>
        <dbReference type="EMBL" id="KGF55456.1"/>
    </source>
</evidence>
<sequence length="156" mass="17073">MESAAPQTPVQALEALQNAYSRFLDALPEARRASLGEAIGFFLRSDGNPKLGSLVDAFAEELPVHVEALKTRLAACPAEEADRLATQALELMLLYPRPKDGATEFSLAAFEGFAAPLLPFLAPARRAELAERYRALTPPRKMLPNQKKLWKALSGR</sequence>
<dbReference type="PATRIC" id="fig|742738.3.peg.1816"/>
<dbReference type="AlphaFoldDB" id="A0A096B8V0"/>
<name>A0A096B8V0_FLAPL</name>
<accession>A0A096B8V0</accession>
<reference evidence="1 2" key="1">
    <citation type="submission" date="2011-08" db="EMBL/GenBank/DDBJ databases">
        <title>The Genome Sequence of Clostridium orbiscindens 1_3_50AFAA.</title>
        <authorList>
            <consortium name="The Broad Institute Genome Sequencing Platform"/>
            <person name="Earl A."/>
            <person name="Ward D."/>
            <person name="Feldgarden M."/>
            <person name="Gevers D."/>
            <person name="Daigneault M."/>
            <person name="Strauss J."/>
            <person name="Allen-Vercoe E."/>
            <person name="Young S.K."/>
            <person name="Zeng Q."/>
            <person name="Gargeya S."/>
            <person name="Fitzgerald M."/>
            <person name="Haas B."/>
            <person name="Abouelleil A."/>
            <person name="Alvarado L."/>
            <person name="Arachchi H.M."/>
            <person name="Berlin A."/>
            <person name="Brown A."/>
            <person name="Chapman S.B."/>
            <person name="Chen Z."/>
            <person name="Dunbar C."/>
            <person name="Freedman E."/>
            <person name="Gearin G."/>
            <person name="Gellesch M."/>
            <person name="Goldberg J."/>
            <person name="Griggs A."/>
            <person name="Gujja S."/>
            <person name="Heiman D."/>
            <person name="Howarth C."/>
            <person name="Larson L."/>
            <person name="Lui A."/>
            <person name="MacDonald P.J.P."/>
            <person name="Montmayeur A."/>
            <person name="Murphy C."/>
            <person name="Neiman D."/>
            <person name="Pearson M."/>
            <person name="Priest M."/>
            <person name="Roberts A."/>
            <person name="Saif S."/>
            <person name="Shea T."/>
            <person name="Shenoy N."/>
            <person name="Sisk P."/>
            <person name="Stolte C."/>
            <person name="Sykes S."/>
            <person name="Wortman J."/>
            <person name="Nusbaum C."/>
            <person name="Birren B."/>
        </authorList>
    </citation>
    <scope>NUCLEOTIDE SEQUENCE [LARGE SCALE GENOMIC DNA]</scope>
    <source>
        <strain evidence="1 2">1_3_50AFAA</strain>
    </source>
</reference>
<dbReference type="Proteomes" id="UP000029585">
    <property type="component" value="Unassembled WGS sequence"/>
</dbReference>
<dbReference type="EMBL" id="ADLO01000056">
    <property type="protein sequence ID" value="KGF55456.1"/>
    <property type="molecule type" value="Genomic_DNA"/>
</dbReference>
<evidence type="ECO:0000313" key="2">
    <source>
        <dbReference type="Proteomes" id="UP000029585"/>
    </source>
</evidence>
<proteinExistence type="predicted"/>
<organism evidence="1 2">
    <name type="scientific">Flavonifractor plautii 1_3_50AFAA</name>
    <dbReference type="NCBI Taxonomy" id="742738"/>
    <lineage>
        <taxon>Bacteria</taxon>
        <taxon>Bacillati</taxon>
        <taxon>Bacillota</taxon>
        <taxon>Clostridia</taxon>
        <taxon>Eubacteriales</taxon>
        <taxon>Oscillospiraceae</taxon>
        <taxon>Flavonifractor</taxon>
    </lineage>
</organism>